<proteinExistence type="predicted"/>
<name>A0A1G9C1P7_9RHOB</name>
<accession>A0A1G9C1P7</accession>
<feature type="transmembrane region" description="Helical" evidence="1">
    <location>
        <begin position="12"/>
        <end position="29"/>
    </location>
</feature>
<dbReference type="RefSeq" id="WP_090751455.1">
    <property type="nucleotide sequence ID" value="NZ_FNGE01000001.1"/>
</dbReference>
<evidence type="ECO:0000313" key="3">
    <source>
        <dbReference type="Proteomes" id="UP000199555"/>
    </source>
</evidence>
<sequence>MLRTSIVRLLRVILPLAALALLSVLFLLARKPDPQAAIPYARGAIEELSRSPGIGTPEFTTVTADGAQVTLRAARAVPGGGDSGTARDVTLDWRFRDGLLMLVTAPGAQLEGDGLTLDGGVRMTLSTGWEMTAPELQAGIRAGVATAPRSVAVTAPFGELEAGAMRLGPGEGGGKVLELNGGVRLLYRP</sequence>
<protein>
    <submittedName>
        <fullName evidence="2">Lipopolysaccharide export system protein LptC</fullName>
    </submittedName>
</protein>
<dbReference type="STRING" id="525640.SAMN04487971_10155"/>
<dbReference type="EMBL" id="FNGE01000001">
    <property type="protein sequence ID" value="SDK45543.1"/>
    <property type="molecule type" value="Genomic_DNA"/>
</dbReference>
<reference evidence="3" key="1">
    <citation type="submission" date="2016-10" db="EMBL/GenBank/DDBJ databases">
        <authorList>
            <person name="Varghese N."/>
            <person name="Submissions S."/>
        </authorList>
    </citation>
    <scope>NUCLEOTIDE SEQUENCE [LARGE SCALE GENOMIC DNA]</scope>
    <source>
        <strain evidence="3">CGMCC 1.7655</strain>
    </source>
</reference>
<organism evidence="2 3">
    <name type="scientific">Paracoccus chinensis</name>
    <dbReference type="NCBI Taxonomy" id="525640"/>
    <lineage>
        <taxon>Bacteria</taxon>
        <taxon>Pseudomonadati</taxon>
        <taxon>Pseudomonadota</taxon>
        <taxon>Alphaproteobacteria</taxon>
        <taxon>Rhodobacterales</taxon>
        <taxon>Paracoccaceae</taxon>
        <taxon>Paracoccus</taxon>
    </lineage>
</organism>
<dbReference type="AlphaFoldDB" id="A0A1G9C1P7"/>
<evidence type="ECO:0000313" key="2">
    <source>
        <dbReference type="EMBL" id="SDK45543.1"/>
    </source>
</evidence>
<keyword evidence="1" id="KW-1133">Transmembrane helix</keyword>
<dbReference type="Proteomes" id="UP000199555">
    <property type="component" value="Unassembled WGS sequence"/>
</dbReference>
<evidence type="ECO:0000256" key="1">
    <source>
        <dbReference type="SAM" id="Phobius"/>
    </source>
</evidence>
<keyword evidence="3" id="KW-1185">Reference proteome</keyword>
<gene>
    <name evidence="2" type="ORF">SAMN04487971_10155</name>
</gene>
<keyword evidence="1" id="KW-0812">Transmembrane</keyword>
<dbReference type="OrthoDB" id="7871110at2"/>
<keyword evidence="1" id="KW-0472">Membrane</keyword>